<proteinExistence type="predicted"/>
<dbReference type="PATRIC" id="fig|1449976.3.peg.3118"/>
<feature type="transmembrane region" description="Helical" evidence="1">
    <location>
        <begin position="308"/>
        <end position="331"/>
    </location>
</feature>
<gene>
    <name evidence="2" type="ORF">KALB_3103</name>
</gene>
<feature type="transmembrane region" description="Helical" evidence="1">
    <location>
        <begin position="172"/>
        <end position="192"/>
    </location>
</feature>
<dbReference type="STRING" id="1449976.KALB_3103"/>
<dbReference type="Proteomes" id="UP000019225">
    <property type="component" value="Chromosome"/>
</dbReference>
<reference evidence="2 3" key="1">
    <citation type="journal article" date="2014" name="BMC Genomics">
        <title>Complete genome sequence of producer of the glycopeptide antibiotic Aculeximycin Kutzneria albida DSM 43870T, a representative of minor genus of Pseudonocardiaceae.</title>
        <authorList>
            <person name="Rebets Y."/>
            <person name="Tokovenko B."/>
            <person name="Lushchyk I."/>
            <person name="Ruckert C."/>
            <person name="Zaburannyi N."/>
            <person name="Bechthold A."/>
            <person name="Kalinowski J."/>
            <person name="Luzhetskyy A."/>
        </authorList>
    </citation>
    <scope>NUCLEOTIDE SEQUENCE [LARGE SCALE GENOMIC DNA]</scope>
    <source>
        <strain evidence="2">DSM 43870</strain>
    </source>
</reference>
<feature type="transmembrane region" description="Helical" evidence="1">
    <location>
        <begin position="148"/>
        <end position="166"/>
    </location>
</feature>
<feature type="transmembrane region" description="Helical" evidence="1">
    <location>
        <begin position="29"/>
        <end position="47"/>
    </location>
</feature>
<evidence type="ECO:0000256" key="1">
    <source>
        <dbReference type="SAM" id="Phobius"/>
    </source>
</evidence>
<keyword evidence="1" id="KW-1133">Transmembrane helix</keyword>
<protein>
    <recommendedName>
        <fullName evidence="4">Low temperature requirement protein LtrA</fullName>
    </recommendedName>
</protein>
<feature type="transmembrane region" description="Helical" evidence="1">
    <location>
        <begin position="59"/>
        <end position="80"/>
    </location>
</feature>
<dbReference type="eggNOG" id="COG4292">
    <property type="taxonomic scope" value="Bacteria"/>
</dbReference>
<feature type="transmembrane region" description="Helical" evidence="1">
    <location>
        <begin position="343"/>
        <end position="375"/>
    </location>
</feature>
<accession>W5W7E1</accession>
<evidence type="ECO:0000313" key="2">
    <source>
        <dbReference type="EMBL" id="AHH96471.1"/>
    </source>
</evidence>
<keyword evidence="1" id="KW-0812">Transmembrane</keyword>
<dbReference type="HOGENOM" id="CLU_045667_0_0_11"/>
<dbReference type="KEGG" id="kal:KALB_3103"/>
<dbReference type="EMBL" id="CP007155">
    <property type="protein sequence ID" value="AHH96471.1"/>
    <property type="molecule type" value="Genomic_DNA"/>
</dbReference>
<sequence>MKSFARPWYRPMSARSMDEQHRVATPLELFFDLCFVVAVSLAASSLHHMLAEAHFGLALLRYAMVFFAIWWAWMNFTWFASAYDTDDGVYRLTTLVQIAGVLIFAAGVPRAFDEGDFGIAVVGYLVMRLAMVSQWLRAARADGPRRRCALRYAGGIVAVQLLWVLWLVLPVSWVPVAFVVFAIAEVSVPIWAERAAPTTWHPHHIAERYGLFTLIVLGESVLAATTATQSALASGHGGPEVLVLAGGGLLIVFSMWWIYFERPAHHLLTTLRTSIIWGYSHLVVFGSAAAVGAGIEVALAYQTHEAHLSGFAAGMVVALPVAVYLAGVWALHVRPCSTPLMNAAYLVAVPLVLLTPFTGWAVPATGLVLAALVAASSALGR</sequence>
<feature type="transmembrane region" description="Helical" evidence="1">
    <location>
        <begin position="279"/>
        <end position="301"/>
    </location>
</feature>
<keyword evidence="1" id="KW-0472">Membrane</keyword>
<dbReference type="InterPro" id="IPR010640">
    <property type="entry name" value="Low_temperature_requirement_A"/>
</dbReference>
<dbReference type="PANTHER" id="PTHR36840:SF1">
    <property type="entry name" value="BLL5714 PROTEIN"/>
    <property type="match status" value="1"/>
</dbReference>
<dbReference type="RefSeq" id="WP_025356603.1">
    <property type="nucleotide sequence ID" value="NZ_CP007155.1"/>
</dbReference>
<evidence type="ECO:0008006" key="4">
    <source>
        <dbReference type="Google" id="ProtNLM"/>
    </source>
</evidence>
<name>W5W7E1_9PSEU</name>
<organism evidence="2 3">
    <name type="scientific">Kutzneria albida DSM 43870</name>
    <dbReference type="NCBI Taxonomy" id="1449976"/>
    <lineage>
        <taxon>Bacteria</taxon>
        <taxon>Bacillati</taxon>
        <taxon>Actinomycetota</taxon>
        <taxon>Actinomycetes</taxon>
        <taxon>Pseudonocardiales</taxon>
        <taxon>Pseudonocardiaceae</taxon>
        <taxon>Kutzneria</taxon>
    </lineage>
</organism>
<dbReference type="AlphaFoldDB" id="W5W7E1"/>
<feature type="transmembrane region" description="Helical" evidence="1">
    <location>
        <begin position="241"/>
        <end position="259"/>
    </location>
</feature>
<feature type="transmembrane region" description="Helical" evidence="1">
    <location>
        <begin position="117"/>
        <end position="136"/>
    </location>
</feature>
<dbReference type="Pfam" id="PF06772">
    <property type="entry name" value="LtrA"/>
    <property type="match status" value="1"/>
</dbReference>
<dbReference type="PANTHER" id="PTHR36840">
    <property type="entry name" value="BLL5714 PROTEIN"/>
    <property type="match status" value="1"/>
</dbReference>
<evidence type="ECO:0000313" key="3">
    <source>
        <dbReference type="Proteomes" id="UP000019225"/>
    </source>
</evidence>
<keyword evidence="3" id="KW-1185">Reference proteome</keyword>
<feature type="transmembrane region" description="Helical" evidence="1">
    <location>
        <begin position="92"/>
        <end position="111"/>
    </location>
</feature>